<evidence type="ECO:0008006" key="3">
    <source>
        <dbReference type="Google" id="ProtNLM"/>
    </source>
</evidence>
<dbReference type="Proteomes" id="UP000036464">
    <property type="component" value="Unassembled WGS sequence"/>
</dbReference>
<dbReference type="EMBL" id="LDPO01000002">
    <property type="protein sequence ID" value="KLO31099.1"/>
    <property type="molecule type" value="Genomic_DNA"/>
</dbReference>
<evidence type="ECO:0000313" key="1">
    <source>
        <dbReference type="EMBL" id="KLO31099.1"/>
    </source>
</evidence>
<dbReference type="SUPFAM" id="SSF53254">
    <property type="entry name" value="Phosphoglycerate mutase-like"/>
    <property type="match status" value="1"/>
</dbReference>
<reference evidence="1 2" key="1">
    <citation type="submission" date="2015-05" db="EMBL/GenBank/DDBJ databases">
        <title>Genome sequence of Mycobacterium heraklionense Davo strain.</title>
        <authorList>
            <person name="Greninger A.L."/>
            <person name="Cunningham G."/>
            <person name="Miller S."/>
        </authorList>
    </citation>
    <scope>NUCLEOTIDE SEQUENCE [LARGE SCALE GENOMIC DNA]</scope>
    <source>
        <strain evidence="1 2">Davo</strain>
    </source>
</reference>
<keyword evidence="2" id="KW-1185">Reference proteome</keyword>
<sequence length="352" mass="36202">MPEMRSSCTAAGIALIGAGLIAPIAAPPPLLPASVIADIALTAQDIVIDIVRHAEDLAPANSRIPFSPEFPGAGISDLGKQQAIDTANQIFGQVGGPGHVAGLFSGPDTDAQETAVPFAALEDLQPQILNGLVEVDGGIFANQPVLSLGGIYYDVAVVLWMLGLVNAFPIPGADEYNGVVVNDNYTEAINAMYAAALANPVVGDDGNITAVGYTSEASMMIWTMLNVKNPDPTALVNELISSLQNGGSPGLVPNAGLIQLAGNPEDGWTLLSWAGQQVPENPGVLGDLFLIWRDLVLPPQVAVDHVLDALVSGDSAALAAAFQDGLTGISAALEAMPDTLNNLFADLAAGTW</sequence>
<name>A0ABR5FJL0_9MYCO</name>
<proteinExistence type="predicted"/>
<evidence type="ECO:0000313" key="2">
    <source>
        <dbReference type="Proteomes" id="UP000036464"/>
    </source>
</evidence>
<organism evidence="1 2">
    <name type="scientific">Mycolicibacter heraklionensis</name>
    <dbReference type="NCBI Taxonomy" id="512402"/>
    <lineage>
        <taxon>Bacteria</taxon>
        <taxon>Bacillati</taxon>
        <taxon>Actinomycetota</taxon>
        <taxon>Actinomycetes</taxon>
        <taxon>Mycobacteriales</taxon>
        <taxon>Mycobacteriaceae</taxon>
        <taxon>Mycolicibacter</taxon>
    </lineage>
</organism>
<protein>
    <recommendedName>
        <fullName evidence="3">PE-PGRS family protein</fullName>
    </recommendedName>
</protein>
<dbReference type="Gene3D" id="3.40.50.1240">
    <property type="entry name" value="Phosphoglycerate mutase-like"/>
    <property type="match status" value="1"/>
</dbReference>
<accession>A0ABR5FJL0</accession>
<comment type="caution">
    <text evidence="1">The sequence shown here is derived from an EMBL/GenBank/DDBJ whole genome shotgun (WGS) entry which is preliminary data.</text>
</comment>
<gene>
    <name evidence="1" type="ORF">ABW16_05375</name>
</gene>
<dbReference type="InterPro" id="IPR029033">
    <property type="entry name" value="His_PPase_superfam"/>
</dbReference>